<organism evidence="1">
    <name type="scientific">Lyngbya confervoides BDU141951</name>
    <dbReference type="NCBI Taxonomy" id="1574623"/>
    <lineage>
        <taxon>Bacteria</taxon>
        <taxon>Bacillati</taxon>
        <taxon>Cyanobacteriota</taxon>
        <taxon>Cyanophyceae</taxon>
        <taxon>Oscillatoriophycideae</taxon>
        <taxon>Oscillatoriales</taxon>
        <taxon>Microcoleaceae</taxon>
        <taxon>Lyngbya</taxon>
    </lineage>
</organism>
<gene>
    <name evidence="1" type="ORF">QQ91_004255</name>
</gene>
<dbReference type="AlphaFoldDB" id="A0A0C1Y0N1"/>
<dbReference type="EMBL" id="JTHE02000003">
    <property type="protein sequence ID" value="NEV66326.1"/>
    <property type="molecule type" value="Genomic_DNA"/>
</dbReference>
<sequence length="92" mass="9976">MTLGEMAIALHVLDVVAVQILALSQAGDLFANASRSGVVRSGVVQIAPFISMTIKREAEAAGFYQTKFSPDVQTEMQCPFFKLLGHRYLSAD</sequence>
<proteinExistence type="predicted"/>
<accession>A0A0C1Y0N1</accession>
<reference evidence="1" key="2">
    <citation type="journal article" date="2015" name="Genome Announc.">
        <title>Draft Genome Sequence of Filamentous Marine Cyanobacterium Lyngbya confervoides Strain BDU141951.</title>
        <authorList>
            <person name="Chandrababunaidu M.M."/>
            <person name="Sen D."/>
            <person name="Tripathy S."/>
        </authorList>
    </citation>
    <scope>NUCLEOTIDE SEQUENCE</scope>
    <source>
        <strain evidence="1">BDU141951</strain>
    </source>
</reference>
<reference evidence="1" key="1">
    <citation type="submission" date="2014-11" db="EMBL/GenBank/DDBJ databases">
        <authorList>
            <person name="Malar M.C."/>
            <person name="Sen D."/>
            <person name="Tripathy S."/>
        </authorList>
    </citation>
    <scope>NUCLEOTIDE SEQUENCE</scope>
    <source>
        <strain evidence="1">BDU141951</strain>
    </source>
</reference>
<name>A0A0C1Y0N1_9CYAN</name>
<comment type="caution">
    <text evidence="1">The sequence shown here is derived from an EMBL/GenBank/DDBJ whole genome shotgun (WGS) entry which is preliminary data.</text>
</comment>
<protein>
    <submittedName>
        <fullName evidence="1">Uncharacterized protein</fullName>
    </submittedName>
</protein>
<reference evidence="1" key="3">
    <citation type="submission" date="2020-02" db="EMBL/GenBank/DDBJ databases">
        <authorList>
            <person name="Sarangi A.N."/>
            <person name="Ghosh S."/>
            <person name="Mukherjee M."/>
            <person name="Tripathy S."/>
        </authorList>
    </citation>
    <scope>NUCLEOTIDE SEQUENCE</scope>
    <source>
        <strain evidence="1">BDU141951</strain>
    </source>
</reference>
<evidence type="ECO:0000313" key="1">
    <source>
        <dbReference type="EMBL" id="NEV66326.1"/>
    </source>
</evidence>